<dbReference type="InterPro" id="IPR036969">
    <property type="entry name" value="Citrate_synthase_sf"/>
</dbReference>
<dbReference type="InterPro" id="IPR016143">
    <property type="entry name" value="Citrate_synth-like_sm_a-sub"/>
</dbReference>
<comment type="similarity">
    <text evidence="4 23">In the N-terminal section; belongs to the succinate/malate CoA ligase beta subunit family.</text>
</comment>
<keyword evidence="14 23" id="KW-0460">Magnesium</keyword>
<dbReference type="FunFam" id="3.40.50.261:FF:000003">
    <property type="entry name" value="ATP-citrate synthase subunit"/>
    <property type="match status" value="1"/>
</dbReference>
<dbReference type="EMBL" id="BRXX01000134">
    <property type="protein sequence ID" value="GMH93041.1"/>
    <property type="molecule type" value="Genomic_DNA"/>
</dbReference>
<keyword evidence="17 23" id="KW-0443">Lipid metabolism</keyword>
<proteinExistence type="inferred from homology"/>
<comment type="similarity">
    <text evidence="20">Belongs to the succinate/malate CoA ligase alpha subunit family.</text>
</comment>
<evidence type="ECO:0000259" key="26">
    <source>
        <dbReference type="Pfam" id="PF02629"/>
    </source>
</evidence>
<dbReference type="InterPro" id="IPR016102">
    <property type="entry name" value="Succinyl-CoA_synth-like"/>
</dbReference>
<evidence type="ECO:0000256" key="22">
    <source>
        <dbReference type="ARBA" id="ARBA00093367"/>
    </source>
</evidence>
<dbReference type="FunFam" id="1.10.230.10:FF:000005">
    <property type="entry name" value="ATP-citrate synthase subunit 1"/>
    <property type="match status" value="1"/>
</dbReference>
<keyword evidence="13 23" id="KW-0067">ATP-binding</keyword>
<comment type="cofactor">
    <cofactor evidence="1">
        <name>Mg(2+)</name>
        <dbReference type="ChEBI" id="CHEBI:18420"/>
    </cofactor>
</comment>
<comment type="subcellular location">
    <subcellularLocation>
        <location evidence="2">Cytoplasm</location>
        <location evidence="2">Cytosol</location>
    </subcellularLocation>
</comment>
<evidence type="ECO:0000256" key="12">
    <source>
        <dbReference type="ARBA" id="ARBA00022741"/>
    </source>
</evidence>
<keyword evidence="6 23" id="KW-0963">Cytoplasm</keyword>
<evidence type="ECO:0000256" key="7">
    <source>
        <dbReference type="ARBA" id="ARBA00022499"/>
    </source>
</evidence>
<feature type="domain" description="CoA-binding" evidence="26">
    <location>
        <begin position="479"/>
        <end position="583"/>
    </location>
</feature>
<evidence type="ECO:0000313" key="29">
    <source>
        <dbReference type="EMBL" id="GMH93041.1"/>
    </source>
</evidence>
<evidence type="ECO:0000256" key="19">
    <source>
        <dbReference type="ARBA" id="ARBA00054002"/>
    </source>
</evidence>
<dbReference type="SUPFAM" id="SSF52210">
    <property type="entry name" value="Succinyl-CoA synthetase domains"/>
    <property type="match status" value="1"/>
</dbReference>
<evidence type="ECO:0000256" key="17">
    <source>
        <dbReference type="ARBA" id="ARBA00023098"/>
    </source>
</evidence>
<evidence type="ECO:0000256" key="16">
    <source>
        <dbReference type="ARBA" id="ARBA00022990"/>
    </source>
</evidence>
<dbReference type="Pfam" id="PF00549">
    <property type="entry name" value="Ligase_CoA"/>
    <property type="match status" value="1"/>
</dbReference>
<dbReference type="PROSITE" id="PS00399">
    <property type="entry name" value="SUCCINYL_COA_LIG_2"/>
    <property type="match status" value="1"/>
</dbReference>
<dbReference type="CDD" id="cd06100">
    <property type="entry name" value="CCL_ACL-C"/>
    <property type="match status" value="1"/>
</dbReference>
<evidence type="ECO:0000256" key="6">
    <source>
        <dbReference type="ARBA" id="ARBA00022490"/>
    </source>
</evidence>
<dbReference type="Gene3D" id="3.30.470.110">
    <property type="match status" value="1"/>
</dbReference>
<evidence type="ECO:0000256" key="8">
    <source>
        <dbReference type="ARBA" id="ARBA00022516"/>
    </source>
</evidence>
<evidence type="ECO:0000256" key="24">
    <source>
        <dbReference type="PIRSR" id="PIRSR036511-1"/>
    </source>
</evidence>
<feature type="domain" description="ATP-citrate synthase/succinyl-CoA ligase C-terminal" evidence="25">
    <location>
        <begin position="643"/>
        <end position="767"/>
    </location>
</feature>
<keyword evidence="11 23" id="KW-0479">Metal-binding</keyword>
<dbReference type="Pfam" id="PF16114">
    <property type="entry name" value="Citrate_bind"/>
    <property type="match status" value="1"/>
</dbReference>
<keyword evidence="12 23" id="KW-0547">Nucleotide-binding</keyword>
<dbReference type="InterPro" id="IPR014608">
    <property type="entry name" value="ATP-citrate_synthase"/>
</dbReference>
<comment type="caution">
    <text evidence="29">The sequence shown here is derived from an EMBL/GenBank/DDBJ whole genome shotgun (WGS) entry which is preliminary data.</text>
</comment>
<evidence type="ECO:0000256" key="20">
    <source>
        <dbReference type="ARBA" id="ARBA00060724"/>
    </source>
</evidence>
<dbReference type="AlphaFoldDB" id="A0A9W7BKT8"/>
<dbReference type="PANTHER" id="PTHR23118">
    <property type="entry name" value="ATP-CITRATE SYNTHASE"/>
    <property type="match status" value="1"/>
</dbReference>
<keyword evidence="8 23" id="KW-0444">Lipid biosynthesis</keyword>
<dbReference type="PROSITE" id="PS01216">
    <property type="entry name" value="SUCCINYL_COA_LIG_1"/>
    <property type="match status" value="1"/>
</dbReference>
<evidence type="ECO:0000256" key="2">
    <source>
        <dbReference type="ARBA" id="ARBA00004514"/>
    </source>
</evidence>
<dbReference type="InterPro" id="IPR003781">
    <property type="entry name" value="CoA-bd"/>
</dbReference>
<accession>A0A9W7BKT8</accession>
<keyword evidence="10 23" id="KW-0808">Transferase</keyword>
<evidence type="ECO:0000256" key="5">
    <source>
        <dbReference type="ARBA" id="ARBA00011881"/>
    </source>
</evidence>
<dbReference type="PROSITE" id="PS01217">
    <property type="entry name" value="SUCCINYL_COA_LIG_3"/>
    <property type="match status" value="1"/>
</dbReference>
<keyword evidence="15" id="KW-0832">Ubl conjugation</keyword>
<dbReference type="GO" id="GO:0006101">
    <property type="term" value="P:citrate metabolic process"/>
    <property type="evidence" value="ECO:0007669"/>
    <property type="project" value="InterPro"/>
</dbReference>
<comment type="function">
    <text evidence="19">Catalyzes the formation of cytosolic acetyl-CoA, which is mainly used for the biosynthesis of fatty acids and sterols.</text>
</comment>
<dbReference type="InterPro" id="IPR056749">
    <property type="entry name" value="Citrate_synth_N"/>
</dbReference>
<keyword evidence="7" id="KW-1017">Isopeptide bond</keyword>
<dbReference type="Pfam" id="PF24948">
    <property type="entry name" value="Citrate_synth_N"/>
    <property type="match status" value="1"/>
</dbReference>
<dbReference type="Gene3D" id="1.10.230.10">
    <property type="entry name" value="Cytochrome P450-Terp, domain 2"/>
    <property type="match status" value="1"/>
</dbReference>
<dbReference type="FunFam" id="3.40.50.720:FF:000024">
    <property type="entry name" value="Probable ATP-citrate synthase"/>
    <property type="match status" value="1"/>
</dbReference>
<evidence type="ECO:0000256" key="23">
    <source>
        <dbReference type="PIRNR" id="PIRNR036511"/>
    </source>
</evidence>
<evidence type="ECO:0000256" key="10">
    <source>
        <dbReference type="ARBA" id="ARBA00022679"/>
    </source>
</evidence>
<dbReference type="GO" id="GO:0006085">
    <property type="term" value="P:acetyl-CoA biosynthetic process"/>
    <property type="evidence" value="ECO:0007669"/>
    <property type="project" value="InterPro"/>
</dbReference>
<dbReference type="GO" id="GO:0006633">
    <property type="term" value="P:fatty acid biosynthetic process"/>
    <property type="evidence" value="ECO:0007669"/>
    <property type="project" value="TreeGrafter"/>
</dbReference>
<dbReference type="Pfam" id="PF02629">
    <property type="entry name" value="CoA_binding"/>
    <property type="match status" value="1"/>
</dbReference>
<organism evidence="29 30">
    <name type="scientific">Triparma verrucosa</name>
    <dbReference type="NCBI Taxonomy" id="1606542"/>
    <lineage>
        <taxon>Eukaryota</taxon>
        <taxon>Sar</taxon>
        <taxon>Stramenopiles</taxon>
        <taxon>Ochrophyta</taxon>
        <taxon>Bolidophyceae</taxon>
        <taxon>Parmales</taxon>
        <taxon>Triparmaceae</taxon>
        <taxon>Triparma</taxon>
    </lineage>
</organism>
<evidence type="ECO:0000256" key="4">
    <source>
        <dbReference type="ARBA" id="ARBA00010719"/>
    </source>
</evidence>
<dbReference type="InterPro" id="IPR005811">
    <property type="entry name" value="SUCC_ACL_C"/>
</dbReference>
<dbReference type="Proteomes" id="UP001165160">
    <property type="component" value="Unassembled WGS sequence"/>
</dbReference>
<dbReference type="GO" id="GO:0005524">
    <property type="term" value="F:ATP binding"/>
    <property type="evidence" value="ECO:0007669"/>
    <property type="project" value="UniProtKB-UniRule"/>
</dbReference>
<dbReference type="PIRSF" id="PIRSF036511">
    <property type="entry name" value="ATP_citrt_syn"/>
    <property type="match status" value="1"/>
</dbReference>
<dbReference type="InterPro" id="IPR032263">
    <property type="entry name" value="Citrate-bd"/>
</dbReference>
<dbReference type="InterPro" id="IPR017866">
    <property type="entry name" value="Succ-CoA_synthase_bsu_CS"/>
</dbReference>
<keyword evidence="30" id="KW-1185">Reference proteome</keyword>
<dbReference type="Pfam" id="PF00285">
    <property type="entry name" value="Citrate_synt"/>
    <property type="match status" value="1"/>
</dbReference>
<evidence type="ECO:0000259" key="27">
    <source>
        <dbReference type="Pfam" id="PF16114"/>
    </source>
</evidence>
<dbReference type="EC" id="2.3.3.8" evidence="23"/>
<name>A0A9W7BKT8_9STRA</name>
<evidence type="ECO:0000256" key="18">
    <source>
        <dbReference type="ARBA" id="ARBA00047593"/>
    </source>
</evidence>
<dbReference type="SUPFAM" id="SSF48256">
    <property type="entry name" value="Citrate synthase"/>
    <property type="match status" value="1"/>
</dbReference>
<evidence type="ECO:0000259" key="28">
    <source>
        <dbReference type="Pfam" id="PF24948"/>
    </source>
</evidence>
<feature type="domain" description="ATP-citrate synthase citrate-binding" evidence="27">
    <location>
        <begin position="249"/>
        <end position="425"/>
    </location>
</feature>
<dbReference type="PANTHER" id="PTHR23118:SF42">
    <property type="entry name" value="ATP-CITRATE SYNTHASE"/>
    <property type="match status" value="1"/>
</dbReference>
<evidence type="ECO:0000256" key="13">
    <source>
        <dbReference type="ARBA" id="ARBA00022840"/>
    </source>
</evidence>
<dbReference type="SUPFAM" id="SSF56059">
    <property type="entry name" value="Glutathione synthetase ATP-binding domain-like"/>
    <property type="match status" value="1"/>
</dbReference>
<evidence type="ECO:0000256" key="15">
    <source>
        <dbReference type="ARBA" id="ARBA00022843"/>
    </source>
</evidence>
<dbReference type="InterPro" id="IPR002020">
    <property type="entry name" value="Citrate_synthase"/>
</dbReference>
<gene>
    <name evidence="29" type="ORF">TrVE_jg7781</name>
</gene>
<dbReference type="InterPro" id="IPR036291">
    <property type="entry name" value="NAD(P)-bd_dom_sf"/>
</dbReference>
<keyword evidence="9" id="KW-0597">Phosphoprotein</keyword>
<evidence type="ECO:0000256" key="1">
    <source>
        <dbReference type="ARBA" id="ARBA00001946"/>
    </source>
</evidence>
<evidence type="ECO:0000256" key="3">
    <source>
        <dbReference type="ARBA" id="ARBA00005899"/>
    </source>
</evidence>
<dbReference type="FunFam" id="3.40.50.261:FF:000004">
    <property type="entry name" value="ATP-citrate synthase subunit"/>
    <property type="match status" value="1"/>
</dbReference>
<dbReference type="GO" id="GO:0046872">
    <property type="term" value="F:metal ion binding"/>
    <property type="evidence" value="ECO:0007669"/>
    <property type="project" value="UniProtKB-UniRule"/>
</dbReference>
<keyword evidence="16" id="KW-0007">Acetylation</keyword>
<dbReference type="InterPro" id="IPR017440">
    <property type="entry name" value="Cit_synth/succinyl-CoA_lig_AS"/>
</dbReference>
<dbReference type="GO" id="GO:0003878">
    <property type="term" value="F:ATP citrate synthase activity"/>
    <property type="evidence" value="ECO:0007669"/>
    <property type="project" value="UniProtKB-UniRule"/>
</dbReference>
<dbReference type="Gene3D" id="3.40.50.720">
    <property type="entry name" value="NAD(P)-binding Rossmann-like Domain"/>
    <property type="match status" value="1"/>
</dbReference>
<dbReference type="InterPro" id="IPR033847">
    <property type="entry name" value="Citrt_syn/SCS-alpha_CS"/>
</dbReference>
<evidence type="ECO:0000256" key="21">
    <source>
        <dbReference type="ARBA" id="ARBA00062455"/>
    </source>
</evidence>
<comment type="similarity">
    <text evidence="3 23">In the C-terminal section; belongs to the succinate/malate CoA ligase alpha subunit family.</text>
</comment>
<comment type="function">
    <text evidence="22">Catalyzes the cleavage of citrate into oxaloacetate and acetyl-CoA, the latter serving as common substrate in multiple biochemical reactions in protein, carbohydrate and lipid metabolism.</text>
</comment>
<protein>
    <recommendedName>
        <fullName evidence="23">ATP-citrate synthase</fullName>
        <ecNumber evidence="23">2.3.3.8</ecNumber>
    </recommendedName>
    <alternativeName>
        <fullName evidence="23">ATP-citrate (pro-S-)-lyase</fullName>
    </alternativeName>
    <alternativeName>
        <fullName evidence="23">Citrate cleavage enzyme</fullName>
    </alternativeName>
</protein>
<feature type="domain" description="ATP-citrate synthase ATP-grasp" evidence="28">
    <location>
        <begin position="2"/>
        <end position="238"/>
    </location>
</feature>
<evidence type="ECO:0000256" key="14">
    <source>
        <dbReference type="ARBA" id="ARBA00022842"/>
    </source>
</evidence>
<comment type="subunit">
    <text evidence="21">Composed of two subunits.</text>
</comment>
<evidence type="ECO:0000256" key="11">
    <source>
        <dbReference type="ARBA" id="ARBA00022723"/>
    </source>
</evidence>
<reference evidence="30" key="1">
    <citation type="journal article" date="2023" name="Commun. Biol.">
        <title>Genome analysis of Parmales, the sister group of diatoms, reveals the evolutionary specialization of diatoms from phago-mixotrophs to photoautotrophs.</title>
        <authorList>
            <person name="Ban H."/>
            <person name="Sato S."/>
            <person name="Yoshikawa S."/>
            <person name="Yamada K."/>
            <person name="Nakamura Y."/>
            <person name="Ichinomiya M."/>
            <person name="Sato N."/>
            <person name="Blanc-Mathieu R."/>
            <person name="Endo H."/>
            <person name="Kuwata A."/>
            <person name="Ogata H."/>
        </authorList>
    </citation>
    <scope>NUCLEOTIDE SEQUENCE [LARGE SCALE GENOMIC DNA]</scope>
    <source>
        <strain evidence="30">NIES 3699</strain>
    </source>
</reference>
<dbReference type="Gene3D" id="3.40.50.261">
    <property type="entry name" value="Succinyl-CoA synthetase domains"/>
    <property type="match status" value="2"/>
</dbReference>
<dbReference type="PRINTS" id="PR01798">
    <property type="entry name" value="SCOASYNTHASE"/>
</dbReference>
<evidence type="ECO:0000256" key="9">
    <source>
        <dbReference type="ARBA" id="ARBA00022553"/>
    </source>
</evidence>
<comment type="catalytic activity">
    <reaction evidence="18 23">
        <text>oxaloacetate + acetyl-CoA + ADP + phosphate = citrate + ATP + CoA</text>
        <dbReference type="Rhea" id="RHEA:21160"/>
        <dbReference type="ChEBI" id="CHEBI:16452"/>
        <dbReference type="ChEBI" id="CHEBI:16947"/>
        <dbReference type="ChEBI" id="CHEBI:30616"/>
        <dbReference type="ChEBI" id="CHEBI:43474"/>
        <dbReference type="ChEBI" id="CHEBI:57287"/>
        <dbReference type="ChEBI" id="CHEBI:57288"/>
        <dbReference type="ChEBI" id="CHEBI:456216"/>
        <dbReference type="EC" id="2.3.3.8"/>
    </reaction>
</comment>
<feature type="active site" description="Tele-phosphohistidine intermediate" evidence="24">
    <location>
        <position position="743"/>
    </location>
</feature>
<evidence type="ECO:0000259" key="25">
    <source>
        <dbReference type="Pfam" id="PF00549"/>
    </source>
</evidence>
<sequence>MSAKACREYHGKRLLSTHLSLLGHTCDSRSALIRSSTDFEFLTDAEPWLASFAADSNQKLVVKPDQLIKRRGKAGLVGVNLNLKQVKEWIKERMNTEIQIEAVKGTLDTFIVEPFIAHAAEDEYYVCIQSTRRGEEILFYHEGGVDVGDVDEKASRLAFEVDEECDQEKVLKTLLQKVPQSRQTMLAKFIADLFKVYRTLNFVYMEINPIVIVDSKVYYLDLAAKIDETASFINAQQWGQIDFPAPFGRKEYPEESYIRDLDSKTGASLKLTILNHVGRVWTMVAGGGASVVYADTISDYGFGHELANYGEYSGAPSTEHTFEYAKTLIGLMTKNYDKRGKIFIVGGGIANFTDVAATFSGLIKALTNYQEELKAHHVQIFVRRAGPNYQEGLKLMRQCQESTSLPIKIFGPETHITAVVPLALGLAKGELYPEFDSELHQVKVKKSVSTNSLNGLVGEPLSAQPVTPEDHTIENFSSATRCIVYGMQQRAVQGMLDFDFMCKREKPSVAAMVFPFSGNHYVKFYWGTNEVLIPVFQNMKEAVEKNPDVTVMVNFASFRSVYTSVSEALEFEQLKTVAIIAEGVPESQTRKLNKMAEDKGVGIIGPATVGGIKPGCFRIGNTGGMLDNIVMSKLYRPGSVAYVSKSGGMSNELNNIICRNSDGVFEGVAIGGDRYPGSRFIDHLLRYNDNPKVKMLVLLGEVGGVDEYEICEAIKSGRISKPLIAWCIGTCASIFPFEVQFGHAGALARGNMETAKAKNAALAEAGAYVPANFVEFGDKISEVYEDLVDKGILIPAPEPETPKIPMDYTWAKRLGLVRKPANFVSSISDDRGEELKYAGIKISEVFEEDMGVGGVLSLLWFRRQLPKYATKFIEMILMVTADHGPAVSGAHNTIVCARAGKDLVSSLVSGLLTIGPRFGGALDDAAAMFSDASDHGVGAADFVKDMRLKNKLIMGIGHKIKSLSNPDMRVEIIKNYALENFPDNKVLKFALEVEQVTTKKRSNLILNVDGCIAVCFVDLLRSCGAFSVEEADELVSNGCLNGLFVLGRSMGFIGHYIDQKRLKQGLYRHPTEDITYYGGEM</sequence>
<dbReference type="GO" id="GO:0005829">
    <property type="term" value="C:cytosol"/>
    <property type="evidence" value="ECO:0007669"/>
    <property type="project" value="UniProtKB-SubCell"/>
</dbReference>
<dbReference type="SUPFAM" id="SSF51735">
    <property type="entry name" value="NAD(P)-binding Rossmann-fold domains"/>
    <property type="match status" value="1"/>
</dbReference>
<evidence type="ECO:0000313" key="30">
    <source>
        <dbReference type="Proteomes" id="UP001165160"/>
    </source>
</evidence>
<comment type="subunit">
    <text evidence="5 23">Homotetramer.</text>
</comment>